<proteinExistence type="predicted"/>
<reference evidence="4" key="1">
    <citation type="journal article" date="2011" name="Proc. Natl. Acad. Sci. U.S.A.">
        <title>Obligate biotrophy features unraveled by the genomic analysis of rust fungi.</title>
        <authorList>
            <person name="Duplessis S."/>
            <person name="Cuomo C.A."/>
            <person name="Lin Y.-C."/>
            <person name="Aerts A."/>
            <person name="Tisserant E."/>
            <person name="Veneault-Fourrey C."/>
            <person name="Joly D.L."/>
            <person name="Hacquard S."/>
            <person name="Amselem J."/>
            <person name="Cantarel B.L."/>
            <person name="Chiu R."/>
            <person name="Coutinho P.M."/>
            <person name="Feau N."/>
            <person name="Field M."/>
            <person name="Frey P."/>
            <person name="Gelhaye E."/>
            <person name="Goldberg J."/>
            <person name="Grabherr M.G."/>
            <person name="Kodira C.D."/>
            <person name="Kohler A."/>
            <person name="Kuees U."/>
            <person name="Lindquist E.A."/>
            <person name="Lucas S.M."/>
            <person name="Mago R."/>
            <person name="Mauceli E."/>
            <person name="Morin E."/>
            <person name="Murat C."/>
            <person name="Pangilinan J.L."/>
            <person name="Park R."/>
            <person name="Pearson M."/>
            <person name="Quesneville H."/>
            <person name="Rouhier N."/>
            <person name="Sakthikumar S."/>
            <person name="Salamov A.A."/>
            <person name="Schmutz J."/>
            <person name="Selles B."/>
            <person name="Shapiro H."/>
            <person name="Tanguay P."/>
            <person name="Tuskan G.A."/>
            <person name="Henrissat B."/>
            <person name="Van de Peer Y."/>
            <person name="Rouze P."/>
            <person name="Ellis J.G."/>
            <person name="Dodds P.N."/>
            <person name="Schein J.E."/>
            <person name="Zhong S."/>
            <person name="Hamelin R.C."/>
            <person name="Grigoriev I.V."/>
            <person name="Szabo L.J."/>
            <person name="Martin F."/>
        </authorList>
    </citation>
    <scope>NUCLEOTIDE SEQUENCE [LARGE SCALE GENOMIC DNA]</scope>
    <source>
        <strain evidence="4">98AG31 / pathotype 3-4-7</strain>
    </source>
</reference>
<dbReference type="KEGG" id="mlr:MELLADRAFT_61476"/>
<keyword evidence="2" id="KW-0472">Membrane</keyword>
<evidence type="ECO:0000313" key="3">
    <source>
        <dbReference type="EMBL" id="EGG08740.1"/>
    </source>
</evidence>
<dbReference type="Proteomes" id="UP000001072">
    <property type="component" value="Unassembled WGS sequence"/>
</dbReference>
<dbReference type="HOGENOM" id="CLU_744106_0_0_1"/>
<evidence type="ECO:0000313" key="4">
    <source>
        <dbReference type="Proteomes" id="UP000001072"/>
    </source>
</evidence>
<organism evidence="4">
    <name type="scientific">Melampsora larici-populina (strain 98AG31 / pathotype 3-4-7)</name>
    <name type="common">Poplar leaf rust fungus</name>
    <dbReference type="NCBI Taxonomy" id="747676"/>
    <lineage>
        <taxon>Eukaryota</taxon>
        <taxon>Fungi</taxon>
        <taxon>Dikarya</taxon>
        <taxon>Basidiomycota</taxon>
        <taxon>Pucciniomycotina</taxon>
        <taxon>Pucciniomycetes</taxon>
        <taxon>Pucciniales</taxon>
        <taxon>Melampsoraceae</taxon>
        <taxon>Melampsora</taxon>
    </lineage>
</organism>
<keyword evidence="4" id="KW-1185">Reference proteome</keyword>
<dbReference type="EMBL" id="GL883099">
    <property type="protein sequence ID" value="EGG08740.1"/>
    <property type="molecule type" value="Genomic_DNA"/>
</dbReference>
<dbReference type="GeneID" id="18929737"/>
<feature type="compositionally biased region" description="Polar residues" evidence="1">
    <location>
        <begin position="361"/>
        <end position="372"/>
    </location>
</feature>
<feature type="transmembrane region" description="Helical" evidence="2">
    <location>
        <begin position="85"/>
        <end position="102"/>
    </location>
</feature>
<dbReference type="RefSeq" id="XP_007407714.1">
    <property type="nucleotide sequence ID" value="XM_007407652.1"/>
</dbReference>
<feature type="transmembrane region" description="Helical" evidence="2">
    <location>
        <begin position="266"/>
        <end position="287"/>
    </location>
</feature>
<keyword evidence="2" id="KW-0812">Transmembrane</keyword>
<dbReference type="AlphaFoldDB" id="F4RF18"/>
<feature type="region of interest" description="Disordered" evidence="1">
    <location>
        <begin position="350"/>
        <end position="372"/>
    </location>
</feature>
<dbReference type="VEuPathDB" id="FungiDB:MELLADRAFT_61476"/>
<dbReference type="InParanoid" id="F4RF18"/>
<feature type="transmembrane region" description="Helical" evidence="2">
    <location>
        <begin position="180"/>
        <end position="204"/>
    </location>
</feature>
<accession>F4RF18</accession>
<evidence type="ECO:0000256" key="2">
    <source>
        <dbReference type="SAM" id="Phobius"/>
    </source>
</evidence>
<name>F4RF18_MELLP</name>
<protein>
    <submittedName>
        <fullName evidence="3">Uncharacterized protein</fullName>
    </submittedName>
</protein>
<sequence length="372" mass="41852">MEQQLLFNSLGGMLAGGMTASWIAGMAIVEGLRAAQELYLYPSIAFKTYIMSVMTLSFVTTGLFGATLYHHFIKSFGDYDSVDRIYPLLSASLVLFLSLLAQHENHRRHMVREVDNRNFFLVYDERSVWYLVISRMRGLYLPLILMMVMGFLVLGSGLASGIAAYNFFQQTSYSVMQTKLGIWQAMFFMELACDLGLTAIRAVYMYRANDIKAVITHAGHPYVDIVLSSLEHTTQGANLQFFTYQLAGTSIRYVADICLLVARTPIYNAIFALITFASASYTFSYLMDKPNHALGTSDGEHKGFPDELFAFNNRMHDSRLDAQRIVRPPWNNPKPIDDLFVDDEDEFASDGIKMEPEVTSPKGQPSGSRLNS</sequence>
<keyword evidence="2" id="KW-1133">Transmembrane helix</keyword>
<evidence type="ECO:0000256" key="1">
    <source>
        <dbReference type="SAM" id="MobiDB-lite"/>
    </source>
</evidence>
<gene>
    <name evidence="3" type="ORF">MELLADRAFT_61476</name>
</gene>
<feature type="transmembrane region" description="Helical" evidence="2">
    <location>
        <begin position="6"/>
        <end position="29"/>
    </location>
</feature>
<feature type="transmembrane region" description="Helical" evidence="2">
    <location>
        <begin position="49"/>
        <end position="73"/>
    </location>
</feature>
<feature type="transmembrane region" description="Helical" evidence="2">
    <location>
        <begin position="139"/>
        <end position="168"/>
    </location>
</feature>